<evidence type="ECO:0000259" key="6">
    <source>
        <dbReference type="PROSITE" id="PS50057"/>
    </source>
</evidence>
<dbReference type="InterPro" id="IPR014352">
    <property type="entry name" value="FERM/acyl-CoA-bd_prot_sf"/>
</dbReference>
<dbReference type="FunFam" id="2.30.29.30:FF:000028">
    <property type="entry name" value="Talin 2"/>
    <property type="match status" value="1"/>
</dbReference>
<dbReference type="InterPro" id="IPR019747">
    <property type="entry name" value="FERM_CS"/>
</dbReference>
<dbReference type="Pfam" id="PF21865">
    <property type="entry name" value="TLN1-like_RS"/>
    <property type="match status" value="2"/>
</dbReference>
<dbReference type="InterPro" id="IPR019749">
    <property type="entry name" value="Band_41_domain"/>
</dbReference>
<dbReference type="KEGG" id="oti:135375168"/>
<dbReference type="FunFam" id="1.20.1420.10:FF:000002">
    <property type="entry name" value="Talin 2"/>
    <property type="match status" value="1"/>
</dbReference>
<evidence type="ECO:0000256" key="3">
    <source>
        <dbReference type="ARBA" id="ARBA00023212"/>
    </source>
</evidence>
<dbReference type="InterPro" id="IPR000299">
    <property type="entry name" value="FERM_domain"/>
</dbReference>
<dbReference type="GO" id="GO:0005178">
    <property type="term" value="F:integrin binding"/>
    <property type="evidence" value="ECO:0007669"/>
    <property type="project" value="TreeGrafter"/>
</dbReference>
<dbReference type="Pfam" id="PF02174">
    <property type="entry name" value="IRS"/>
    <property type="match status" value="1"/>
</dbReference>
<dbReference type="FunFam" id="1.20.1420.10:FF:000006">
    <property type="entry name" value="Talin 2"/>
    <property type="match status" value="1"/>
</dbReference>
<dbReference type="InterPro" id="IPR054060">
    <property type="entry name" value="TLN1-like_RS"/>
</dbReference>
<dbReference type="GO" id="GO:0030036">
    <property type="term" value="P:actin cytoskeleton organization"/>
    <property type="evidence" value="ECO:0007669"/>
    <property type="project" value="TreeGrafter"/>
</dbReference>
<name>A0A2R5L7U9_9ACAR</name>
<dbReference type="InterPro" id="IPR036723">
    <property type="entry name" value="Alpha-catenin/vinculin-like_sf"/>
</dbReference>
<dbReference type="GO" id="GO:0005737">
    <property type="term" value="C:cytoplasm"/>
    <property type="evidence" value="ECO:0007669"/>
    <property type="project" value="TreeGrafter"/>
</dbReference>
<dbReference type="InterPro" id="IPR002404">
    <property type="entry name" value="IRS_PTB"/>
</dbReference>
<dbReference type="FunFam" id="1.20.120.230:FF:000002">
    <property type="entry name" value="Talin 2"/>
    <property type="match status" value="1"/>
</dbReference>
<feature type="domain" description="FERM" evidence="6">
    <location>
        <begin position="89"/>
        <end position="409"/>
    </location>
</feature>
<feature type="coiled-coil region" evidence="4">
    <location>
        <begin position="1071"/>
        <end position="1098"/>
    </location>
</feature>
<dbReference type="GO" id="GO:0005886">
    <property type="term" value="C:plasma membrane"/>
    <property type="evidence" value="ECO:0007669"/>
    <property type="project" value="TreeGrafter"/>
</dbReference>
<keyword evidence="2" id="KW-0963">Cytoplasm</keyword>
<evidence type="ECO:0000313" key="8">
    <source>
        <dbReference type="EMBL" id="MBY05535.1"/>
    </source>
</evidence>
<dbReference type="FunFam" id="1.20.1420.10:FF:000001">
    <property type="entry name" value="Talin 2"/>
    <property type="match status" value="1"/>
</dbReference>
<accession>A0A2R5L7U9</accession>
<dbReference type="InterPro" id="IPR057346">
    <property type="entry name" value="Talin1/2_VBS2"/>
</dbReference>
<dbReference type="PROSITE" id="PS00661">
    <property type="entry name" value="FERM_2"/>
    <property type="match status" value="1"/>
</dbReference>
<dbReference type="GO" id="GO:0051015">
    <property type="term" value="F:actin filament binding"/>
    <property type="evidence" value="ECO:0007669"/>
    <property type="project" value="InterPro"/>
</dbReference>
<protein>
    <submittedName>
        <fullName evidence="8">Putative talin</fullName>
    </submittedName>
</protein>
<dbReference type="InterPro" id="IPR049108">
    <property type="entry name" value="Talin_R4"/>
</dbReference>
<dbReference type="Pfam" id="PF21692">
    <property type="entry name" value="Talin_R4"/>
    <property type="match status" value="1"/>
</dbReference>
<dbReference type="CDD" id="cd14473">
    <property type="entry name" value="FERM_B-lobe"/>
    <property type="match status" value="1"/>
</dbReference>
<evidence type="ECO:0000256" key="1">
    <source>
        <dbReference type="ARBA" id="ARBA00004245"/>
    </source>
</evidence>
<evidence type="ECO:0000256" key="5">
    <source>
        <dbReference type="SAM" id="MobiDB-lite"/>
    </source>
</evidence>
<dbReference type="GO" id="GO:0005925">
    <property type="term" value="C:focal adhesion"/>
    <property type="evidence" value="ECO:0007669"/>
    <property type="project" value="InterPro"/>
</dbReference>
<dbReference type="CDD" id="cd12150">
    <property type="entry name" value="talin-RS"/>
    <property type="match status" value="1"/>
</dbReference>
<dbReference type="GO" id="GO:0005856">
    <property type="term" value="C:cytoskeleton"/>
    <property type="evidence" value="ECO:0007669"/>
    <property type="project" value="UniProtKB-SubCell"/>
</dbReference>
<sequence length="2559" mass="274766">MATLSLKISVPENKVIKTIQFDPSTVVYDACRVIRDKVPDQGLGDSKEYGLFLTDDDPKKSGCWLENGKSLGYYLLKSGDTLEYRKKLRPLRVKMLDGSVKTVLVDDSQPIANLMVVICTKIGITNHDEFSLVRDLPEENVEPNTGTLTLRREKKDKDRDQKMEQLKKKLKTDDDMNWVDHSKTLRELGIDEDEMLTLRRKYFFSDSNVDSRDPVQLNLLYVQARDAILNTTHPVTVDEACKFAGLQCQIQFGDHNETKHKPGFLDLKEFLPKEFCKIKGIEKKVFAEHRKHIGTSELDAKVKYVAQARSLKTYGVTFFLVKEKMKGKNKLVPRLLGVTKDSVMRLDERTKEVIKVWPLTTVRRWAASPNSFTLDFGDYSESYYSVQTTEGEQISQLIAGYIDIILKKKKAKDHFGIDGDEGSTMVEDSVSPAKATIWQHTPAAKPSLPNTESVALPAVIRPGATGPQVGLPGHMPAPHQQAEMGIAVNTHTASKPPQKPRVQSLSSDPQRALVSSIDAGRNAIDISLRELQVPEQRPQLGTDPASLQWKQNNLDTRKQNLTSQLAAMNAATAQVVSLTAGPPEDVDSPAVGQAISTITTNLPEMSKDVKMIAALMDDEDAGDKLMDAARKLCNAFSDLLKAAEPQNRAIEPRQNFLNVASRVGDASRAVLYTIGEEDEVDSELQDQLLSAAKQVANATAALVLEAKNVASTCDEQDQQNKVIGAATQGALATSQLVACAKIVAPTITNHSCQEQLTEAAKEVGKSVNNIVYTCQESTGDDRLLADLRGAAASVTQALSELLLLIRTAPERRARVSQHDEPLDTILDATDRLVSSTGDAPEMVRQAKVLANATAQLIQAIKGEAQQQPDSDVQKRLLAAAKVLADATARMIEAAKGCAKNPHDSETQAALRKAAEDLRSATNVAASNALKRKLVLRLENAARHAAAAATQNIAAAQGVAAYNENPQLQDELTESCRDVAGVIPRVVQGIKGTVAEPDSAANQLRLISSCEDMIVPTSKLVTASKACVPTVSDPAHSTQLNNAQKQTAAALTDLRSALGKAQEACGRKHEEIDAALDLIKELDKELEEFRKAALALELRPLPGENSDLCALKLGATSKIVGSSMAQLLTASSQGNESYTGIAARDTANALKDLTSAVRGVAATTDDRDVQTRIIGHAREVLDRSGHLLEESRHAVLNPSDPGNQQRLTQVAKSVSTALNNCISCLPGQKDVDDTIRSITESTQALNNQDFPVSNKSYGELQSHLNEAAANLNEATSHVVQSSRGNHVQLASSVKRFGNAFGDLLGCGMEMAGQTKDQEVRGQMVVSMKNVSMVSSKLLVTAKSVAADPSAPNAKTQLAAAARAVTDSINHLVDVCTSAAPGQKECDSAVRAIQMMRPLLDQPNEPINDLTYFDCLDAVVDKSRVLGDAMTGIGNHAKRSEHERFGDSVKEVSGAICGLVEASAQAAYLVGASDPTSVVGKQGLVDLAHFARASQAIQMACQQLSNPASSQQQILSAATVIAKHTSSLCNACRVASSKTTNPVAKRHFVQSAKDVASATASLVKEIKVLDQDPSDSNRHKCSEATRPLVDAVESLTTFASSPEFAGIPARISSKARASQEPITSAGKSVIDGSCNMIMSAKSLALNPKDPPTWQSLSNHSKGVSDGIKRLVSAIRDRAPGQKECDEAIDKLNACIRELDQASLNILSQNVLPHADSTLKAYQEQMENSATAILENIEPFRQAAKGEAEKLGHSVSQTVGYLGPLVQNAIIGASHTLNSKQQMALLDQTKSVAESTLQLVYAAKESGGNPKAVHAHGDVDETADTTRVALQDLLRTLETAATEAGVVTGLVESVSKAMTRLDERTVTTTIITEQSFVDYQTRMVNSAKEVARVAQDMVARSGHEPQRLTPLAADLSHHYGALAADARGAVAATANPDVSARIRNGVHELGRACIELTKSAGSCQSNPGDMYAQREVADNARVVSEKVSHILAALQAGSRGTQACINAASTVSGIIGDLDTTIMFATAGTLHSENDEKFTDHRENILKTAKALVEDTKTLVAGAASSQEQLAVAAQNAVTTILQLSEVVKRGAASLGVHNPEAQVLLINAVKDVASALGDLIHATKAASGKNVNDPAMVYLKESAKVMVTNVTSLLKTVRAVEDEHARGTRALESTIEAIFQEVRAFESSDPPMRKVTAEDLVRVTKPVTLATAKAVAAGNSVKQDDIIVAANMGRKAMFDLLTTSKAASYLAETNELKVRVTSSSRDCAVRYRELLQMVLQVVQKPTQEGKQSLVTCSRNIATAVTDIVSAAEALKGGDWADPDDPTVIAETELLGAASSIEAAARKLANLQPRRVSIKEADENLNFDEMILEAAKSITAATSALVRAASAAQRELVAEGKLGARPLYRSDDGQWSEGLISAARLVAAATHSLVEAANWLVQGQASEEKLISSAKQVASSTAQLLVACKVKADPDSKSMQRLQAAGNAVKQATDHLVRSAQQSIEHEEEFRLVINRRMVGGIAQEIIAREEILRKERELEEARVKLAQLRRAKYGNAEDAPY</sequence>
<feature type="region of interest" description="Disordered" evidence="5">
    <location>
        <begin position="142"/>
        <end position="161"/>
    </location>
</feature>
<dbReference type="GO" id="GO:0009887">
    <property type="term" value="P:animal organ morphogenesis"/>
    <property type="evidence" value="ECO:0007669"/>
    <property type="project" value="UniProtKB-ARBA"/>
</dbReference>
<dbReference type="SUPFAM" id="SSF50729">
    <property type="entry name" value="PH domain-like"/>
    <property type="match status" value="1"/>
</dbReference>
<keyword evidence="4" id="KW-0175">Coiled coil</keyword>
<dbReference type="SUPFAM" id="SSF47031">
    <property type="entry name" value="Second domain of FERM"/>
    <property type="match status" value="1"/>
</dbReference>
<dbReference type="Pfam" id="PF08913">
    <property type="entry name" value="VBS"/>
    <property type="match status" value="1"/>
</dbReference>
<dbReference type="Pfam" id="PF16511">
    <property type="entry name" value="FERM_f0"/>
    <property type="match status" value="1"/>
</dbReference>
<feature type="compositionally biased region" description="Basic and acidic residues" evidence="5">
    <location>
        <begin position="150"/>
        <end position="161"/>
    </location>
</feature>
<dbReference type="InterPro" id="IPR015009">
    <property type="entry name" value="Vinculin-bd_dom"/>
</dbReference>
<dbReference type="Pfam" id="PF25177">
    <property type="entry name" value="Talin_VBS2"/>
    <property type="match status" value="1"/>
</dbReference>
<feature type="region of interest" description="Disordered" evidence="5">
    <location>
        <begin position="490"/>
        <end position="510"/>
    </location>
</feature>
<dbReference type="InterPro" id="IPR011993">
    <property type="entry name" value="PH-like_dom_sf"/>
</dbReference>
<dbReference type="GO" id="GO:0098609">
    <property type="term" value="P:cell-cell adhesion"/>
    <property type="evidence" value="ECO:0007669"/>
    <property type="project" value="TreeGrafter"/>
</dbReference>
<dbReference type="SMART" id="SM00295">
    <property type="entry name" value="B41"/>
    <property type="match status" value="1"/>
</dbReference>
<reference evidence="8" key="1">
    <citation type="submission" date="2018-03" db="EMBL/GenBank/DDBJ databases">
        <title>The relapsing fever spirochete Borrelia turicatae persists in the highly oxidative environment of its soft-bodied tick vector.</title>
        <authorList>
            <person name="Bourret T.J."/>
            <person name="Boyle W.K."/>
            <person name="Valenzuela J.G."/>
            <person name="Oliveira F."/>
            <person name="Lopez J.E."/>
        </authorList>
    </citation>
    <scope>NUCLEOTIDE SEQUENCE</scope>
    <source>
        <strain evidence="8">Kansas strain/isolate</strain>
        <tissue evidence="8">Salivary glands</tissue>
    </source>
</reference>
<dbReference type="Gene3D" id="1.20.1420.10">
    <property type="entry name" value="Talin, central domain"/>
    <property type="match status" value="7"/>
</dbReference>
<evidence type="ECO:0000256" key="2">
    <source>
        <dbReference type="ARBA" id="ARBA00022490"/>
    </source>
</evidence>
<dbReference type="RefSeq" id="XP_064463960.1">
    <property type="nucleotide sequence ID" value="XM_064607890.1"/>
</dbReference>
<dbReference type="InterPro" id="IPR036476">
    <property type="entry name" value="Talin_cent_sf"/>
</dbReference>
<feature type="domain" description="I/LWEQ" evidence="7">
    <location>
        <begin position="2315"/>
        <end position="2554"/>
    </location>
</feature>
<dbReference type="Gene3D" id="1.20.80.10">
    <property type="match status" value="1"/>
</dbReference>
<dbReference type="Pfam" id="PF01608">
    <property type="entry name" value="I_LWEQ"/>
    <property type="match status" value="1"/>
</dbReference>
<dbReference type="SUPFAM" id="SSF109885">
    <property type="entry name" value="I/LWEQ domain"/>
    <property type="match status" value="5"/>
</dbReference>
<dbReference type="PROSITE" id="PS50057">
    <property type="entry name" value="FERM_3"/>
    <property type="match status" value="1"/>
</dbReference>
<dbReference type="GeneID" id="135375168"/>
<dbReference type="PANTHER" id="PTHR19981">
    <property type="entry name" value="TALIN"/>
    <property type="match status" value="1"/>
</dbReference>
<keyword evidence="3" id="KW-0206">Cytoskeleton</keyword>
<evidence type="ECO:0000259" key="7">
    <source>
        <dbReference type="PROSITE" id="PS50945"/>
    </source>
</evidence>
<dbReference type="InterPro" id="IPR015224">
    <property type="entry name" value="Talin_cent"/>
</dbReference>
<dbReference type="FunFam" id="1.20.120.230:FF:000005">
    <property type="entry name" value="Talin 1"/>
    <property type="match status" value="1"/>
</dbReference>
<dbReference type="Pfam" id="PF21896">
    <property type="entry name" value="Talin_IBS2B"/>
    <property type="match status" value="5"/>
</dbReference>
<dbReference type="InterPro" id="IPR032425">
    <property type="entry name" value="FERM_f0"/>
</dbReference>
<dbReference type="GO" id="GO:0001726">
    <property type="term" value="C:ruffle"/>
    <property type="evidence" value="ECO:0007669"/>
    <property type="project" value="InterPro"/>
</dbReference>
<dbReference type="InterPro" id="IPR019748">
    <property type="entry name" value="FERM_central"/>
</dbReference>
<dbReference type="SMART" id="SM01244">
    <property type="entry name" value="IRS"/>
    <property type="match status" value="1"/>
</dbReference>
<dbReference type="InterPro" id="IPR035963">
    <property type="entry name" value="FERM_2"/>
</dbReference>
<feature type="compositionally biased region" description="Polar residues" evidence="5">
    <location>
        <begin position="490"/>
        <end position="509"/>
    </location>
</feature>
<proteinExistence type="predicted"/>
<dbReference type="CDD" id="cd10569">
    <property type="entry name" value="FERM_C_Talin"/>
    <property type="match status" value="1"/>
</dbReference>
<dbReference type="InterPro" id="IPR035964">
    <property type="entry name" value="I/LWEQ_dom_sf"/>
</dbReference>
<dbReference type="InterPro" id="IPR002558">
    <property type="entry name" value="ILWEQ_dom"/>
</dbReference>
<dbReference type="GO" id="GO:0048731">
    <property type="term" value="P:system development"/>
    <property type="evidence" value="ECO:0007669"/>
    <property type="project" value="UniProtKB-ARBA"/>
</dbReference>
<dbReference type="InterPro" id="IPR054082">
    <property type="entry name" value="Talin_IBS2B"/>
</dbReference>
<dbReference type="GO" id="GO:0005200">
    <property type="term" value="F:structural constituent of cytoskeleton"/>
    <property type="evidence" value="ECO:0007669"/>
    <property type="project" value="InterPro"/>
</dbReference>
<dbReference type="Gene3D" id="1.20.1410.10">
    <property type="entry name" value="I/LWEQ domain"/>
    <property type="match status" value="1"/>
</dbReference>
<dbReference type="Gene3D" id="2.30.29.30">
    <property type="entry name" value="Pleckstrin-homology domain (PH domain)/Phosphotyrosine-binding domain (PTB)"/>
    <property type="match status" value="1"/>
</dbReference>
<dbReference type="SUPFAM" id="SSF47220">
    <property type="entry name" value="alpha-catenin/vinculin-like"/>
    <property type="match status" value="5"/>
</dbReference>
<organism evidence="8">
    <name type="scientific">Ornithodoros turicata</name>
    <dbReference type="NCBI Taxonomy" id="34597"/>
    <lineage>
        <taxon>Eukaryota</taxon>
        <taxon>Metazoa</taxon>
        <taxon>Ecdysozoa</taxon>
        <taxon>Arthropoda</taxon>
        <taxon>Chelicerata</taxon>
        <taxon>Arachnida</taxon>
        <taxon>Acari</taxon>
        <taxon>Parasitiformes</taxon>
        <taxon>Ixodida</taxon>
        <taxon>Ixodoidea</taxon>
        <taxon>Argasidae</taxon>
        <taxon>Ornithodorinae</taxon>
        <taxon>Ornithodoros</taxon>
    </lineage>
</organism>
<dbReference type="PROSITE" id="PS50945">
    <property type="entry name" value="I_LWEQ"/>
    <property type="match status" value="1"/>
</dbReference>
<dbReference type="InterPro" id="IPR037438">
    <property type="entry name" value="Talin1/2-RS"/>
</dbReference>
<dbReference type="PANTHER" id="PTHR19981:SF1">
    <property type="entry name" value="RHEA, ISOFORM B"/>
    <property type="match status" value="1"/>
</dbReference>
<dbReference type="SUPFAM" id="SSF109880">
    <property type="entry name" value="A middle domain of Talin 1"/>
    <property type="match status" value="1"/>
</dbReference>
<dbReference type="CDD" id="cd17090">
    <property type="entry name" value="FERM_F1_TLN"/>
    <property type="match status" value="1"/>
</dbReference>
<evidence type="ECO:0000256" key="4">
    <source>
        <dbReference type="SAM" id="Coils"/>
    </source>
</evidence>
<dbReference type="Pfam" id="PF09141">
    <property type="entry name" value="Talin_middle"/>
    <property type="match status" value="1"/>
</dbReference>
<comment type="subcellular location">
    <subcellularLocation>
        <location evidence="1">Cytoplasm</location>
        <location evidence="1">Cytoskeleton</location>
    </subcellularLocation>
</comment>
<dbReference type="CDD" id="cd17089">
    <property type="entry name" value="FERM_F0_TLN"/>
    <property type="match status" value="1"/>
</dbReference>
<dbReference type="FunFam" id="1.20.80.10:FF:000007">
    <property type="entry name" value="Talin 2"/>
    <property type="match status" value="1"/>
</dbReference>
<dbReference type="Gene3D" id="3.10.20.90">
    <property type="entry name" value="Phosphatidylinositol 3-kinase Catalytic Subunit, Chain A, domain 1"/>
    <property type="match status" value="2"/>
</dbReference>
<dbReference type="Gene3D" id="1.20.120.230">
    <property type="entry name" value="Alpha-catenin/vinculin-like"/>
    <property type="match status" value="5"/>
</dbReference>
<dbReference type="EMBL" id="GGLE01001409">
    <property type="protein sequence ID" value="MBY05535.1"/>
    <property type="molecule type" value="Transcribed_RNA"/>
</dbReference>
<dbReference type="SMART" id="SM00307">
    <property type="entry name" value="ILWEQ"/>
    <property type="match status" value="1"/>
</dbReference>
<dbReference type="FunFam" id="1.20.1410.10:FF:000001">
    <property type="entry name" value="Talin 2"/>
    <property type="match status" value="1"/>
</dbReference>